<keyword evidence="1" id="KW-0472">Membrane</keyword>
<keyword evidence="3" id="KW-1185">Reference proteome</keyword>
<reference evidence="2 3" key="1">
    <citation type="submission" date="2019-05" db="EMBL/GenBank/DDBJ databases">
        <authorList>
            <person name="Qu J.-H."/>
        </authorList>
    </citation>
    <scope>NUCLEOTIDE SEQUENCE [LARGE SCALE GENOMIC DNA]</scope>
    <source>
        <strain evidence="2 3">NS28</strain>
    </source>
</reference>
<accession>A0A5M8QWJ9</accession>
<gene>
    <name evidence="2" type="ORF">FEM33_12105</name>
</gene>
<evidence type="ECO:0000313" key="3">
    <source>
        <dbReference type="Proteomes" id="UP000323994"/>
    </source>
</evidence>
<comment type="caution">
    <text evidence="2">The sequence shown here is derived from an EMBL/GenBank/DDBJ whole genome shotgun (WGS) entry which is preliminary data.</text>
</comment>
<sequence length="79" mass="9531">MFKENEVRRAGERGYIKPHYGNVSMFERMRLDKIYEEASASRPDYHPKNHPTQKFTTKFWGTVALLWIVLMAFVWYVFL</sequence>
<keyword evidence="1" id="KW-0812">Transmembrane</keyword>
<protein>
    <submittedName>
        <fullName evidence="2">Uncharacterized protein</fullName>
    </submittedName>
</protein>
<dbReference type="EMBL" id="VBSN01000038">
    <property type="protein sequence ID" value="KAA6439026.1"/>
    <property type="molecule type" value="Genomic_DNA"/>
</dbReference>
<evidence type="ECO:0000313" key="2">
    <source>
        <dbReference type="EMBL" id="KAA6439026.1"/>
    </source>
</evidence>
<feature type="transmembrane region" description="Helical" evidence="1">
    <location>
        <begin position="59"/>
        <end position="78"/>
    </location>
</feature>
<evidence type="ECO:0000256" key="1">
    <source>
        <dbReference type="SAM" id="Phobius"/>
    </source>
</evidence>
<dbReference type="Proteomes" id="UP000323994">
    <property type="component" value="Unassembled WGS sequence"/>
</dbReference>
<name>A0A5M8QWJ9_9BACT</name>
<organism evidence="2 3">
    <name type="scientific">Dyadobacter flavalbus</name>
    <dbReference type="NCBI Taxonomy" id="2579942"/>
    <lineage>
        <taxon>Bacteria</taxon>
        <taxon>Pseudomonadati</taxon>
        <taxon>Bacteroidota</taxon>
        <taxon>Cytophagia</taxon>
        <taxon>Cytophagales</taxon>
        <taxon>Spirosomataceae</taxon>
        <taxon>Dyadobacter</taxon>
    </lineage>
</organism>
<dbReference type="OrthoDB" id="9840223at2"/>
<proteinExistence type="predicted"/>
<dbReference type="RefSeq" id="WP_139012284.1">
    <property type="nucleotide sequence ID" value="NZ_VBSN01000038.1"/>
</dbReference>
<keyword evidence="1" id="KW-1133">Transmembrane helix</keyword>
<dbReference type="AlphaFoldDB" id="A0A5M8QWJ9"/>